<dbReference type="GO" id="GO:0005524">
    <property type="term" value="F:ATP binding"/>
    <property type="evidence" value="ECO:0007669"/>
    <property type="project" value="UniProtKB-KW"/>
</dbReference>
<accession>A0A644SZM7</accession>
<dbReference type="Gene3D" id="3.30.1490.20">
    <property type="entry name" value="ATP-grasp fold, A domain"/>
    <property type="match status" value="1"/>
</dbReference>
<evidence type="ECO:0000256" key="10">
    <source>
        <dbReference type="ARBA" id="ARBA00022984"/>
    </source>
</evidence>
<dbReference type="EC" id="6.3.2.4" evidence="14"/>
<comment type="similarity">
    <text evidence="3">Belongs to the D-alanine--D-alanine ligase family.</text>
</comment>
<keyword evidence="12" id="KW-0961">Cell wall biogenesis/degradation</keyword>
<protein>
    <submittedName>
        <fullName evidence="14">D-alanine--D-alanine ligase A</fullName>
        <ecNumber evidence="14">6.3.2.4</ecNumber>
    </submittedName>
</protein>
<dbReference type="GO" id="GO:0005829">
    <property type="term" value="C:cytosol"/>
    <property type="evidence" value="ECO:0007669"/>
    <property type="project" value="TreeGrafter"/>
</dbReference>
<keyword evidence="10" id="KW-0573">Peptidoglycan synthesis</keyword>
<dbReference type="Pfam" id="PF07478">
    <property type="entry name" value="Dala_Dala_lig_C"/>
    <property type="match status" value="1"/>
</dbReference>
<dbReference type="Gene3D" id="3.40.50.20">
    <property type="match status" value="1"/>
</dbReference>
<dbReference type="InterPro" id="IPR013815">
    <property type="entry name" value="ATP_grasp_subdomain_1"/>
</dbReference>
<evidence type="ECO:0000256" key="8">
    <source>
        <dbReference type="ARBA" id="ARBA00022842"/>
    </source>
</evidence>
<dbReference type="PROSITE" id="PS50975">
    <property type="entry name" value="ATP_GRASP"/>
    <property type="match status" value="1"/>
</dbReference>
<feature type="domain" description="ATP-grasp" evidence="13">
    <location>
        <begin position="145"/>
        <end position="354"/>
    </location>
</feature>
<dbReference type="FunFam" id="3.30.470.20:FF:000008">
    <property type="entry name" value="D-alanine--D-alanine ligase"/>
    <property type="match status" value="1"/>
</dbReference>
<keyword evidence="8" id="KW-0460">Magnesium</keyword>
<keyword evidence="11" id="KW-0464">Manganese</keyword>
<evidence type="ECO:0000256" key="9">
    <source>
        <dbReference type="ARBA" id="ARBA00022960"/>
    </source>
</evidence>
<keyword evidence="7" id="KW-0067">ATP-binding</keyword>
<evidence type="ECO:0000256" key="6">
    <source>
        <dbReference type="ARBA" id="ARBA00022741"/>
    </source>
</evidence>
<evidence type="ECO:0000256" key="4">
    <source>
        <dbReference type="ARBA" id="ARBA00022598"/>
    </source>
</evidence>
<dbReference type="InterPro" id="IPR011761">
    <property type="entry name" value="ATP-grasp"/>
</dbReference>
<comment type="cofactor">
    <cofactor evidence="2">
        <name>Mg(2+)</name>
        <dbReference type="ChEBI" id="CHEBI:18420"/>
    </cofactor>
</comment>
<evidence type="ECO:0000256" key="3">
    <source>
        <dbReference type="ARBA" id="ARBA00010871"/>
    </source>
</evidence>
<reference evidence="14" key="1">
    <citation type="submission" date="2019-08" db="EMBL/GenBank/DDBJ databases">
        <authorList>
            <person name="Kucharzyk K."/>
            <person name="Murdoch R.W."/>
            <person name="Higgins S."/>
            <person name="Loffler F."/>
        </authorList>
    </citation>
    <scope>NUCLEOTIDE SEQUENCE</scope>
</reference>
<dbReference type="SUPFAM" id="SSF56059">
    <property type="entry name" value="Glutathione synthetase ATP-binding domain-like"/>
    <property type="match status" value="1"/>
</dbReference>
<dbReference type="InterPro" id="IPR016185">
    <property type="entry name" value="PreATP-grasp_dom_sf"/>
</dbReference>
<evidence type="ECO:0000313" key="14">
    <source>
        <dbReference type="EMBL" id="MPL59091.1"/>
    </source>
</evidence>
<keyword evidence="9" id="KW-0133">Cell shape</keyword>
<dbReference type="HAMAP" id="MF_00047">
    <property type="entry name" value="Dala_Dala_lig"/>
    <property type="match status" value="1"/>
</dbReference>
<dbReference type="PANTHER" id="PTHR23132:SF25">
    <property type="entry name" value="D-ALANINE--D-ALANINE LIGASE A"/>
    <property type="match status" value="1"/>
</dbReference>
<evidence type="ECO:0000256" key="2">
    <source>
        <dbReference type="ARBA" id="ARBA00001946"/>
    </source>
</evidence>
<proteinExistence type="inferred from homology"/>
<keyword evidence="4 14" id="KW-0436">Ligase</keyword>
<dbReference type="NCBIfam" id="TIGR01205">
    <property type="entry name" value="D_ala_D_alaTIGR"/>
    <property type="match status" value="1"/>
</dbReference>
<dbReference type="InterPro" id="IPR000291">
    <property type="entry name" value="D-Ala_lig_Van_CS"/>
</dbReference>
<dbReference type="GO" id="GO:0009252">
    <property type="term" value="P:peptidoglycan biosynthetic process"/>
    <property type="evidence" value="ECO:0007669"/>
    <property type="project" value="UniProtKB-KW"/>
</dbReference>
<dbReference type="InterPro" id="IPR011095">
    <property type="entry name" value="Dala_Dala_lig_C"/>
</dbReference>
<dbReference type="PIRSF" id="PIRSF039102">
    <property type="entry name" value="Ddl/VanB"/>
    <property type="match status" value="1"/>
</dbReference>
<dbReference type="InterPro" id="IPR005905">
    <property type="entry name" value="D_ala_D_ala"/>
</dbReference>
<dbReference type="Gene3D" id="3.30.470.20">
    <property type="entry name" value="ATP-grasp fold, B domain"/>
    <property type="match status" value="1"/>
</dbReference>
<dbReference type="AlphaFoldDB" id="A0A644SZM7"/>
<dbReference type="GO" id="GO:0046872">
    <property type="term" value="F:metal ion binding"/>
    <property type="evidence" value="ECO:0007669"/>
    <property type="project" value="UniProtKB-KW"/>
</dbReference>
<dbReference type="EMBL" id="VSSQ01000008">
    <property type="protein sequence ID" value="MPL59091.1"/>
    <property type="molecule type" value="Genomic_DNA"/>
</dbReference>
<dbReference type="GO" id="GO:0071555">
    <property type="term" value="P:cell wall organization"/>
    <property type="evidence" value="ECO:0007669"/>
    <property type="project" value="UniProtKB-KW"/>
</dbReference>
<sequence length="374" mass="40559">MKTIAILYGGKSGEHEVSLISAASIIQNLDPARYAILPIGISKTGEWLLQDGAALRQIVDRRSGMEGLAPIVSGKKVFVLPGLGLAAENGSGGWEKLDCDIVFPVLHGTFGEDGTVQGLLECAGLPYVGSGVLGSAVGMDKQVAKELWLREELPVVEFITVRKSDRKNPNFLPALSRKIEARFGWPCFVKPVCSGSSVGTSKVSDQEFLAPALDKAFSYDDKILVEEFIPAREVECAVLGNEEPRAFSPGEIIPAHEYYDYDAKYKDPQGALLQVPAPLSGAQEEILKTMAIKAYKACGFSGMARMDFFIDKRTGAILLNEANTIPGFTAISMYPRMCQAGGLSYPALLETLIDLGLERFESRNKLSYSYDTEA</sequence>
<keyword evidence="6" id="KW-0547">Nucleotide-binding</keyword>
<dbReference type="InterPro" id="IPR011127">
    <property type="entry name" value="Dala_Dala_lig_N"/>
</dbReference>
<evidence type="ECO:0000256" key="1">
    <source>
        <dbReference type="ARBA" id="ARBA00001936"/>
    </source>
</evidence>
<evidence type="ECO:0000256" key="12">
    <source>
        <dbReference type="ARBA" id="ARBA00023316"/>
    </source>
</evidence>
<evidence type="ECO:0000256" key="11">
    <source>
        <dbReference type="ARBA" id="ARBA00023211"/>
    </source>
</evidence>
<comment type="caution">
    <text evidence="14">The sequence shown here is derived from an EMBL/GenBank/DDBJ whole genome shotgun (WGS) entry which is preliminary data.</text>
</comment>
<gene>
    <name evidence="14" type="primary">ddlA_1</name>
    <name evidence="14" type="ORF">SDC9_04639</name>
</gene>
<dbReference type="GO" id="GO:0008716">
    <property type="term" value="F:D-alanine-D-alanine ligase activity"/>
    <property type="evidence" value="ECO:0007669"/>
    <property type="project" value="UniProtKB-EC"/>
</dbReference>
<comment type="cofactor">
    <cofactor evidence="1">
        <name>Mn(2+)</name>
        <dbReference type="ChEBI" id="CHEBI:29035"/>
    </cofactor>
</comment>
<dbReference type="PROSITE" id="PS00843">
    <property type="entry name" value="DALA_DALA_LIGASE_1"/>
    <property type="match status" value="1"/>
</dbReference>
<evidence type="ECO:0000256" key="7">
    <source>
        <dbReference type="ARBA" id="ARBA00022840"/>
    </source>
</evidence>
<evidence type="ECO:0000259" key="13">
    <source>
        <dbReference type="PROSITE" id="PS50975"/>
    </source>
</evidence>
<evidence type="ECO:0000256" key="5">
    <source>
        <dbReference type="ARBA" id="ARBA00022723"/>
    </source>
</evidence>
<name>A0A644SZM7_9ZZZZ</name>
<dbReference type="PANTHER" id="PTHR23132">
    <property type="entry name" value="D-ALANINE--D-ALANINE LIGASE"/>
    <property type="match status" value="1"/>
</dbReference>
<dbReference type="SUPFAM" id="SSF52440">
    <property type="entry name" value="PreATP-grasp domain"/>
    <property type="match status" value="1"/>
</dbReference>
<dbReference type="Pfam" id="PF01820">
    <property type="entry name" value="Dala_Dala_lig_N"/>
    <property type="match status" value="1"/>
</dbReference>
<dbReference type="GO" id="GO:0008360">
    <property type="term" value="P:regulation of cell shape"/>
    <property type="evidence" value="ECO:0007669"/>
    <property type="project" value="UniProtKB-KW"/>
</dbReference>
<keyword evidence="5" id="KW-0479">Metal-binding</keyword>
<dbReference type="NCBIfam" id="NF002528">
    <property type="entry name" value="PRK01966.1-4"/>
    <property type="match status" value="1"/>
</dbReference>
<organism evidence="14">
    <name type="scientific">bioreactor metagenome</name>
    <dbReference type="NCBI Taxonomy" id="1076179"/>
    <lineage>
        <taxon>unclassified sequences</taxon>
        <taxon>metagenomes</taxon>
        <taxon>ecological metagenomes</taxon>
    </lineage>
</organism>